<gene>
    <name evidence="2" type="ORF">HYPSUDRAFT_123008</name>
</gene>
<feature type="non-terminal residue" evidence="2">
    <location>
        <position position="66"/>
    </location>
</feature>
<reference evidence="3" key="1">
    <citation type="submission" date="2014-04" db="EMBL/GenBank/DDBJ databases">
        <title>Evolutionary Origins and Diversification of the Mycorrhizal Mutualists.</title>
        <authorList>
            <consortium name="DOE Joint Genome Institute"/>
            <consortium name="Mycorrhizal Genomics Consortium"/>
            <person name="Kohler A."/>
            <person name="Kuo A."/>
            <person name="Nagy L.G."/>
            <person name="Floudas D."/>
            <person name="Copeland A."/>
            <person name="Barry K.W."/>
            <person name="Cichocki N."/>
            <person name="Veneault-Fourrey C."/>
            <person name="LaButti K."/>
            <person name="Lindquist E.A."/>
            <person name="Lipzen A."/>
            <person name="Lundell T."/>
            <person name="Morin E."/>
            <person name="Murat C."/>
            <person name="Riley R."/>
            <person name="Ohm R."/>
            <person name="Sun H."/>
            <person name="Tunlid A."/>
            <person name="Henrissat B."/>
            <person name="Grigoriev I.V."/>
            <person name="Hibbett D.S."/>
            <person name="Martin F."/>
        </authorList>
    </citation>
    <scope>NUCLEOTIDE SEQUENCE [LARGE SCALE GENOMIC DNA]</scope>
    <source>
        <strain evidence="3">FD-334 SS-4</strain>
    </source>
</reference>
<proteinExistence type="predicted"/>
<evidence type="ECO:0000313" key="2">
    <source>
        <dbReference type="EMBL" id="KJA26563.1"/>
    </source>
</evidence>
<dbReference type="EMBL" id="KN817527">
    <property type="protein sequence ID" value="KJA26563.1"/>
    <property type="molecule type" value="Genomic_DNA"/>
</dbReference>
<evidence type="ECO:0000313" key="3">
    <source>
        <dbReference type="Proteomes" id="UP000054270"/>
    </source>
</evidence>
<dbReference type="OrthoDB" id="3251181at2759"/>
<sequence>LSTSGIGNSLVDVDLYDSGASRHMSGYRHRFINFINIAPKPIAAADKRSFNAIGQGDMYVDVPMGE</sequence>
<dbReference type="InterPro" id="IPR054722">
    <property type="entry name" value="PolX-like_BBD"/>
</dbReference>
<accession>A0A0D2MRD6</accession>
<protein>
    <recommendedName>
        <fullName evidence="1">Retrovirus-related Pol polyprotein from transposon TNT 1-94-like beta-barrel domain-containing protein</fullName>
    </recommendedName>
</protein>
<keyword evidence="3" id="KW-1185">Reference proteome</keyword>
<evidence type="ECO:0000259" key="1">
    <source>
        <dbReference type="Pfam" id="PF22936"/>
    </source>
</evidence>
<feature type="non-terminal residue" evidence="2">
    <location>
        <position position="1"/>
    </location>
</feature>
<dbReference type="OMA" id="RHRFINF"/>
<organism evidence="2 3">
    <name type="scientific">Hypholoma sublateritium (strain FD-334 SS-4)</name>
    <dbReference type="NCBI Taxonomy" id="945553"/>
    <lineage>
        <taxon>Eukaryota</taxon>
        <taxon>Fungi</taxon>
        <taxon>Dikarya</taxon>
        <taxon>Basidiomycota</taxon>
        <taxon>Agaricomycotina</taxon>
        <taxon>Agaricomycetes</taxon>
        <taxon>Agaricomycetidae</taxon>
        <taxon>Agaricales</taxon>
        <taxon>Agaricineae</taxon>
        <taxon>Strophariaceae</taxon>
        <taxon>Hypholoma</taxon>
    </lineage>
</organism>
<dbReference type="Pfam" id="PF22936">
    <property type="entry name" value="Pol_BBD"/>
    <property type="match status" value="1"/>
</dbReference>
<name>A0A0D2MRD6_HYPSF</name>
<dbReference type="AlphaFoldDB" id="A0A0D2MRD6"/>
<dbReference type="Proteomes" id="UP000054270">
    <property type="component" value="Unassembled WGS sequence"/>
</dbReference>
<feature type="domain" description="Retrovirus-related Pol polyprotein from transposon TNT 1-94-like beta-barrel" evidence="1">
    <location>
        <begin position="16"/>
        <end position="63"/>
    </location>
</feature>